<dbReference type="PANTHER" id="PTHR10458:SF22">
    <property type="entry name" value="PEPTIDE DEFORMYLASE"/>
    <property type="match status" value="1"/>
</dbReference>
<dbReference type="InterPro" id="IPR036821">
    <property type="entry name" value="Peptide_deformylase_sf"/>
</dbReference>
<feature type="binding site" evidence="2">
    <location>
        <position position="128"/>
    </location>
    <ligand>
        <name>Fe cation</name>
        <dbReference type="ChEBI" id="CHEBI:24875"/>
    </ligand>
</feature>
<comment type="catalytic activity">
    <reaction evidence="2">
        <text>N-terminal N-formyl-L-methionyl-[peptide] + H2O = N-terminal L-methionyl-[peptide] + formate</text>
        <dbReference type="Rhea" id="RHEA:24420"/>
        <dbReference type="Rhea" id="RHEA-COMP:10639"/>
        <dbReference type="Rhea" id="RHEA-COMP:10640"/>
        <dbReference type="ChEBI" id="CHEBI:15377"/>
        <dbReference type="ChEBI" id="CHEBI:15740"/>
        <dbReference type="ChEBI" id="CHEBI:49298"/>
        <dbReference type="ChEBI" id="CHEBI:64731"/>
        <dbReference type="EC" id="3.5.1.88"/>
    </reaction>
</comment>
<evidence type="ECO:0000256" key="2">
    <source>
        <dbReference type="HAMAP-Rule" id="MF_00163"/>
    </source>
</evidence>
<keyword evidence="2" id="KW-0648">Protein biosynthesis</keyword>
<reference evidence="3" key="1">
    <citation type="journal article" date="2013" name="Sci. Rep.">
        <title>Metagenomics uncovers a new group of low GC and ultra-small marine Actinobacteria.</title>
        <authorList>
            <person name="Ghai R."/>
            <person name="Mizuno C.M."/>
            <person name="Picazo A."/>
            <person name="Camacho A."/>
            <person name="Rodriguez-Valera F."/>
        </authorList>
    </citation>
    <scope>NUCLEOTIDE SEQUENCE</scope>
</reference>
<comment type="similarity">
    <text evidence="1 2">Belongs to the polypeptide deformylase family.</text>
</comment>
<dbReference type="InterPro" id="IPR023635">
    <property type="entry name" value="Peptide_deformylase"/>
</dbReference>
<name>S5DRN5_9ACTN</name>
<dbReference type="NCBIfam" id="TIGR00079">
    <property type="entry name" value="pept_deformyl"/>
    <property type="match status" value="1"/>
</dbReference>
<protein>
    <recommendedName>
        <fullName evidence="2">Peptide deformylase</fullName>
        <shortName evidence="2">PDF</shortName>
        <ecNumber evidence="2">3.5.1.88</ecNumber>
    </recommendedName>
    <alternativeName>
        <fullName evidence="2">Polypeptide deformylase</fullName>
    </alternativeName>
</protein>
<dbReference type="Pfam" id="PF01327">
    <property type="entry name" value="Pep_deformylase"/>
    <property type="match status" value="1"/>
</dbReference>
<dbReference type="EMBL" id="KC811136">
    <property type="protein sequence ID" value="AGQ19600.1"/>
    <property type="molecule type" value="Genomic_DNA"/>
</dbReference>
<feature type="binding site" evidence="2">
    <location>
        <position position="86"/>
    </location>
    <ligand>
        <name>Fe cation</name>
        <dbReference type="ChEBI" id="CHEBI:24875"/>
    </ligand>
</feature>
<evidence type="ECO:0000313" key="3">
    <source>
        <dbReference type="EMBL" id="AGQ19600.1"/>
    </source>
</evidence>
<gene>
    <name evidence="2" type="primary">def</name>
</gene>
<evidence type="ECO:0000256" key="1">
    <source>
        <dbReference type="ARBA" id="ARBA00010759"/>
    </source>
</evidence>
<comment type="cofactor">
    <cofactor evidence="2">
        <name>Fe(2+)</name>
        <dbReference type="ChEBI" id="CHEBI:29033"/>
    </cofactor>
    <text evidence="2">Binds 1 Fe(2+) ion.</text>
</comment>
<dbReference type="PRINTS" id="PR01576">
    <property type="entry name" value="PDEFORMYLASE"/>
</dbReference>
<dbReference type="EC" id="3.5.1.88" evidence="2"/>
<dbReference type="Gene3D" id="3.90.45.10">
    <property type="entry name" value="Peptide deformylase"/>
    <property type="match status" value="1"/>
</dbReference>
<sequence length="164" mass="18564">MNEIVIFGHPALISKSSDIDQIDDYIINLSKKMISIMYEAPGVGLAAPQIGINKNIFVFDAGEGPFVAINPKMEKKEGEIIFMEGCLSLPGYYWDIERAEYARISCLNEKGEEVVYEGEELMGRVLQHEYDHLRGKLLIKSLKRKVRKEALREISLKGFPGDKI</sequence>
<keyword evidence="2" id="KW-0408">Iron</keyword>
<comment type="function">
    <text evidence="2">Removes the formyl group from the N-terminal Met of newly synthesized proteins. Requires at least a dipeptide for an efficient rate of reaction. N-terminal L-methionine is a prerequisite for activity but the enzyme has broad specificity at other positions.</text>
</comment>
<keyword evidence="2" id="KW-0378">Hydrolase</keyword>
<dbReference type="AlphaFoldDB" id="S5DRN5"/>
<proteinExistence type="inferred from homology"/>
<dbReference type="SUPFAM" id="SSF56420">
    <property type="entry name" value="Peptide deformylase"/>
    <property type="match status" value="1"/>
</dbReference>
<dbReference type="GO" id="GO:0042586">
    <property type="term" value="F:peptide deformylase activity"/>
    <property type="evidence" value="ECO:0007669"/>
    <property type="project" value="UniProtKB-UniRule"/>
</dbReference>
<organism evidence="3">
    <name type="scientific">Candidatus Actinomarina minuta</name>
    <dbReference type="NCBI Taxonomy" id="1389454"/>
    <lineage>
        <taxon>Bacteria</taxon>
        <taxon>Bacillati</taxon>
        <taxon>Actinomycetota</taxon>
        <taxon>Actinomycetes</taxon>
        <taxon>Candidatus Actinomarinidae</taxon>
        <taxon>Candidatus Actinomarinales</taxon>
        <taxon>Candidatus Actinomarineae</taxon>
        <taxon>Candidatus Actinomarinaceae</taxon>
        <taxon>Candidatus Actinomarina</taxon>
    </lineage>
</organism>
<feature type="active site" evidence="2">
    <location>
        <position position="129"/>
    </location>
</feature>
<dbReference type="PANTHER" id="PTHR10458">
    <property type="entry name" value="PEPTIDE DEFORMYLASE"/>
    <property type="match status" value="1"/>
</dbReference>
<dbReference type="PIRSF" id="PIRSF004749">
    <property type="entry name" value="Pep_def"/>
    <property type="match status" value="1"/>
</dbReference>
<feature type="binding site" evidence="2">
    <location>
        <position position="132"/>
    </location>
    <ligand>
        <name>Fe cation</name>
        <dbReference type="ChEBI" id="CHEBI:24875"/>
    </ligand>
</feature>
<dbReference type="GO" id="GO:0006412">
    <property type="term" value="P:translation"/>
    <property type="evidence" value="ECO:0007669"/>
    <property type="project" value="UniProtKB-UniRule"/>
</dbReference>
<dbReference type="GO" id="GO:0046872">
    <property type="term" value="F:metal ion binding"/>
    <property type="evidence" value="ECO:0007669"/>
    <property type="project" value="UniProtKB-KW"/>
</dbReference>
<dbReference type="CDD" id="cd00487">
    <property type="entry name" value="Pep_deformylase"/>
    <property type="match status" value="1"/>
</dbReference>
<accession>S5DRN5</accession>
<dbReference type="HAMAP" id="MF_00163">
    <property type="entry name" value="Pep_deformylase"/>
    <property type="match status" value="1"/>
</dbReference>
<dbReference type="NCBIfam" id="NF001159">
    <property type="entry name" value="PRK00150.1-3"/>
    <property type="match status" value="1"/>
</dbReference>
<keyword evidence="2" id="KW-0479">Metal-binding</keyword>